<dbReference type="PANTHER" id="PTHR12357:SF99">
    <property type="entry name" value="YTH DOMAIN-CONTAINING PROTEIN ECT2-RELATED"/>
    <property type="match status" value="1"/>
</dbReference>
<evidence type="ECO:0000313" key="5">
    <source>
        <dbReference type="Proteomes" id="UP000233837"/>
    </source>
</evidence>
<keyword evidence="1" id="KW-0694">RNA-binding</keyword>
<gene>
    <name evidence="4" type="primary">CPSF30</name>
    <name evidence="4" type="ORF">MA16_Dca008969</name>
</gene>
<dbReference type="PROSITE" id="PS50882">
    <property type="entry name" value="YTH"/>
    <property type="match status" value="1"/>
</dbReference>
<dbReference type="GO" id="GO:0061157">
    <property type="term" value="P:mRNA destabilization"/>
    <property type="evidence" value="ECO:0007669"/>
    <property type="project" value="TreeGrafter"/>
</dbReference>
<feature type="domain" description="YTH" evidence="3">
    <location>
        <begin position="485"/>
        <end position="616"/>
    </location>
</feature>
<sequence length="734" mass="80558">MAAVAPAADRIGKLVGCLDKFSFPSILFVVDVLVLNRVFFTEATDLLQKLTLESKSKTHDAPEVTKKPSGIQYGSANGVEAPKVQIPSSERSVTPVLPEYMDHNIWYLHNGYPSSAYYYRGYDGSMGDWDEYSRYLNPEGVEVPHGVYGDMYHHGYGYTPYGAYPSSGSAVPSLGHDSQMYGAQHYQYPSPYFQPQAVPNGTYSSNNAPTSQAEVNSLVVADQPPVPVDAAKSNSNGVNNVSATANGGSASLKQGQQNSTLTSNGSYGRGVLLGGHPSPGYQDPRFNFDGMRSPIPWFDGSTFSDAYTRSATNNAVSSTASHNANSAPSRNQNVRSVPQLMGLHSPRPAPGMGPAAHGIINRMYPTNRMYGQCGNAFRSGNAYGTNIYDSRINGRWGMFVDGKYKPRGRGNGYYGFENDNGDGLSELNRGPRANRFKNYKAPVSTITIAAKGQSLPPYENVEDPSVVSGREQYNRADFSDKYAEAKFFVIKSYSEDDIHKSIKYNVWASTPNGNKKLDAAYKEAKEMAIECPVNTSGQFVGVAEMVGPVDFNKTVDYWQQDKWNGCFNVKWHIVKDVPNNILKHITIESNDNKPVTNSRDTQEVKLEQGIQILKIFKEHTSKTSILDDFGFYETRQKVIQEKRAKQLQHSKLIVDLKPVDTVDEKSKDGINGNPRLQKPLESITVLKKEVISVGLGERKPSDDNSLPAVSIDASKGARPAPEKRVVTNSASNGC</sequence>
<protein>
    <recommendedName>
        <fullName evidence="1">YTH domain-containing family protein</fullName>
    </recommendedName>
</protein>
<evidence type="ECO:0000256" key="1">
    <source>
        <dbReference type="RuleBase" id="RU369095"/>
    </source>
</evidence>
<feature type="region of interest" description="Disordered" evidence="2">
    <location>
        <begin position="696"/>
        <end position="734"/>
    </location>
</feature>
<reference evidence="4 5" key="2">
    <citation type="journal article" date="2017" name="Nature">
        <title>The Apostasia genome and the evolution of orchids.</title>
        <authorList>
            <person name="Zhang G.Q."/>
            <person name="Liu K.W."/>
            <person name="Li Z."/>
            <person name="Lohaus R."/>
            <person name="Hsiao Y.Y."/>
            <person name="Niu S.C."/>
            <person name="Wang J.Y."/>
            <person name="Lin Y.C."/>
            <person name="Xu Q."/>
            <person name="Chen L.J."/>
            <person name="Yoshida K."/>
            <person name="Fujiwara S."/>
            <person name="Wang Z.W."/>
            <person name="Zhang Y.Q."/>
            <person name="Mitsuda N."/>
            <person name="Wang M."/>
            <person name="Liu G.H."/>
            <person name="Pecoraro L."/>
            <person name="Huang H.X."/>
            <person name="Xiao X.J."/>
            <person name="Lin M."/>
            <person name="Wu X.Y."/>
            <person name="Wu W.L."/>
            <person name="Chen Y.Y."/>
            <person name="Chang S.B."/>
            <person name="Sakamoto S."/>
            <person name="Ohme-Takagi M."/>
            <person name="Yagi M."/>
            <person name="Zeng S.J."/>
            <person name="Shen C.Y."/>
            <person name="Yeh C.M."/>
            <person name="Luo Y.B."/>
            <person name="Tsai W.C."/>
            <person name="Van de Peer Y."/>
            <person name="Liu Z.J."/>
        </authorList>
    </citation>
    <scope>NUCLEOTIDE SEQUENCE [LARGE SCALE GENOMIC DNA]</scope>
    <source>
        <tissue evidence="4">The whole plant</tissue>
    </source>
</reference>
<reference evidence="4 5" key="1">
    <citation type="journal article" date="2016" name="Sci. Rep.">
        <title>The Dendrobium catenatum Lindl. genome sequence provides insights into polysaccharide synthase, floral development and adaptive evolution.</title>
        <authorList>
            <person name="Zhang G.Q."/>
            <person name="Xu Q."/>
            <person name="Bian C."/>
            <person name="Tsai W.C."/>
            <person name="Yeh C.M."/>
            <person name="Liu K.W."/>
            <person name="Yoshida K."/>
            <person name="Zhang L.S."/>
            <person name="Chang S.B."/>
            <person name="Chen F."/>
            <person name="Shi Y."/>
            <person name="Su Y.Y."/>
            <person name="Zhang Y.Q."/>
            <person name="Chen L.J."/>
            <person name="Yin Y."/>
            <person name="Lin M."/>
            <person name="Huang H."/>
            <person name="Deng H."/>
            <person name="Wang Z.W."/>
            <person name="Zhu S.L."/>
            <person name="Zhao X."/>
            <person name="Deng C."/>
            <person name="Niu S.C."/>
            <person name="Huang J."/>
            <person name="Wang M."/>
            <person name="Liu G.H."/>
            <person name="Yang H.J."/>
            <person name="Xiao X.J."/>
            <person name="Hsiao Y.Y."/>
            <person name="Wu W.L."/>
            <person name="Chen Y.Y."/>
            <person name="Mitsuda N."/>
            <person name="Ohme-Takagi M."/>
            <person name="Luo Y.B."/>
            <person name="Van de Peer Y."/>
            <person name="Liu Z.J."/>
        </authorList>
    </citation>
    <scope>NUCLEOTIDE SEQUENCE [LARGE SCALE GENOMIC DNA]</scope>
    <source>
        <tissue evidence="4">The whole plant</tissue>
    </source>
</reference>
<proteinExistence type="inferred from homology"/>
<dbReference type="PANTHER" id="PTHR12357">
    <property type="entry name" value="YTH YT521-B HOMOLOGY DOMAIN-CONTAINING"/>
    <property type="match status" value="1"/>
</dbReference>
<evidence type="ECO:0000313" key="4">
    <source>
        <dbReference type="EMBL" id="PKU78344.1"/>
    </source>
</evidence>
<feature type="compositionally biased region" description="Polar residues" evidence="2">
    <location>
        <begin position="232"/>
        <end position="260"/>
    </location>
</feature>
<name>A0A2I0WRQ4_9ASPA</name>
<evidence type="ECO:0000256" key="2">
    <source>
        <dbReference type="SAM" id="MobiDB-lite"/>
    </source>
</evidence>
<dbReference type="STRING" id="906689.A0A2I0WRQ4"/>
<accession>A0A2I0WRQ4</accession>
<dbReference type="InterPro" id="IPR045168">
    <property type="entry name" value="YTH_prot"/>
</dbReference>
<feature type="region of interest" description="Disordered" evidence="2">
    <location>
        <begin position="231"/>
        <end position="260"/>
    </location>
</feature>
<dbReference type="AlphaFoldDB" id="A0A2I0WRQ4"/>
<keyword evidence="5" id="KW-1185">Reference proteome</keyword>
<comment type="function">
    <text evidence="1">Specifically recognizes and binds N6-methyladenosine (m6A)-containing RNAs, and regulates mRNA stability. M6A is a modification present at internal sites of mRNAs and some non-coding RNAs and plays a role in mRNA stability and processing.</text>
</comment>
<dbReference type="GO" id="GO:1990247">
    <property type="term" value="F:N6-methyladenosine-containing RNA reader activity"/>
    <property type="evidence" value="ECO:0007669"/>
    <property type="project" value="UniProtKB-UniRule"/>
</dbReference>
<dbReference type="GO" id="GO:0003729">
    <property type="term" value="F:mRNA binding"/>
    <property type="evidence" value="ECO:0007669"/>
    <property type="project" value="UniProtKB-UniRule"/>
</dbReference>
<comment type="similarity">
    <text evidence="1">Belongs to the YTHDF family.</text>
</comment>
<dbReference type="EMBL" id="KZ502458">
    <property type="protein sequence ID" value="PKU78344.1"/>
    <property type="molecule type" value="Genomic_DNA"/>
</dbReference>
<evidence type="ECO:0000259" key="3">
    <source>
        <dbReference type="PROSITE" id="PS50882"/>
    </source>
</evidence>
<dbReference type="Pfam" id="PF04146">
    <property type="entry name" value="YTH"/>
    <property type="match status" value="1"/>
</dbReference>
<dbReference type="CDD" id="cd21134">
    <property type="entry name" value="YTH"/>
    <property type="match status" value="1"/>
</dbReference>
<organism evidence="4 5">
    <name type="scientific">Dendrobium catenatum</name>
    <dbReference type="NCBI Taxonomy" id="906689"/>
    <lineage>
        <taxon>Eukaryota</taxon>
        <taxon>Viridiplantae</taxon>
        <taxon>Streptophyta</taxon>
        <taxon>Embryophyta</taxon>
        <taxon>Tracheophyta</taxon>
        <taxon>Spermatophyta</taxon>
        <taxon>Magnoliopsida</taxon>
        <taxon>Liliopsida</taxon>
        <taxon>Asparagales</taxon>
        <taxon>Orchidaceae</taxon>
        <taxon>Epidendroideae</taxon>
        <taxon>Malaxideae</taxon>
        <taxon>Dendrobiinae</taxon>
        <taxon>Dendrobium</taxon>
    </lineage>
</organism>
<dbReference type="InterPro" id="IPR007275">
    <property type="entry name" value="YTH_domain"/>
</dbReference>
<dbReference type="Gene3D" id="3.10.590.10">
    <property type="entry name" value="ph1033 like domains"/>
    <property type="match status" value="1"/>
</dbReference>
<dbReference type="GO" id="GO:0005737">
    <property type="term" value="C:cytoplasm"/>
    <property type="evidence" value="ECO:0007669"/>
    <property type="project" value="TreeGrafter"/>
</dbReference>
<dbReference type="Proteomes" id="UP000233837">
    <property type="component" value="Unassembled WGS sequence"/>
</dbReference>